<proteinExistence type="predicted"/>
<evidence type="ECO:0000313" key="4">
    <source>
        <dbReference type="Proteomes" id="UP001597541"/>
    </source>
</evidence>
<name>A0ABW5PIZ1_9BACL</name>
<dbReference type="EMBL" id="JBHUME010000014">
    <property type="protein sequence ID" value="MFD2614800.1"/>
    <property type="molecule type" value="Genomic_DNA"/>
</dbReference>
<dbReference type="Proteomes" id="UP001597541">
    <property type="component" value="Unassembled WGS sequence"/>
</dbReference>
<feature type="region of interest" description="Disordered" evidence="2">
    <location>
        <begin position="100"/>
        <end position="121"/>
    </location>
</feature>
<evidence type="ECO:0000313" key="3">
    <source>
        <dbReference type="EMBL" id="MFD2614800.1"/>
    </source>
</evidence>
<reference evidence="4" key="1">
    <citation type="journal article" date="2019" name="Int. J. Syst. Evol. Microbiol.">
        <title>The Global Catalogue of Microorganisms (GCM) 10K type strain sequencing project: providing services to taxonomists for standard genome sequencing and annotation.</title>
        <authorList>
            <consortium name="The Broad Institute Genomics Platform"/>
            <consortium name="The Broad Institute Genome Sequencing Center for Infectious Disease"/>
            <person name="Wu L."/>
            <person name="Ma J."/>
        </authorList>
    </citation>
    <scope>NUCLEOTIDE SEQUENCE [LARGE SCALE GENOMIC DNA]</scope>
    <source>
        <strain evidence="4">KCTC 3950</strain>
    </source>
</reference>
<feature type="compositionally biased region" description="Basic and acidic residues" evidence="2">
    <location>
        <begin position="104"/>
        <end position="114"/>
    </location>
</feature>
<accession>A0ABW5PIZ1</accession>
<keyword evidence="4" id="KW-1185">Reference proteome</keyword>
<dbReference type="RefSeq" id="WP_377606067.1">
    <property type="nucleotide sequence ID" value="NZ_JBHUME010000014.1"/>
</dbReference>
<comment type="caution">
    <text evidence="3">The sequence shown here is derived from an EMBL/GenBank/DDBJ whole genome shotgun (WGS) entry which is preliminary data.</text>
</comment>
<gene>
    <name evidence="3" type="ORF">ACFSUF_20505</name>
</gene>
<feature type="coiled-coil region" evidence="1">
    <location>
        <begin position="49"/>
        <end position="88"/>
    </location>
</feature>
<sequence length="121" mass="13520">MKKDYTSSYTDEATDTVVEVPGIILAANRHVLRTEGIVVEALLGQGEALDDYSRNLQNESVREKELKNDLLEMEIKMKKLALEILENKDQAAAQLFALLNPQPKPKDTEAEAQEKPAALVR</sequence>
<keyword evidence="1" id="KW-0175">Coiled coil</keyword>
<evidence type="ECO:0000256" key="1">
    <source>
        <dbReference type="SAM" id="Coils"/>
    </source>
</evidence>
<evidence type="ECO:0000256" key="2">
    <source>
        <dbReference type="SAM" id="MobiDB-lite"/>
    </source>
</evidence>
<organism evidence="3 4">
    <name type="scientific">Paenibacillus gansuensis</name>
    <dbReference type="NCBI Taxonomy" id="306542"/>
    <lineage>
        <taxon>Bacteria</taxon>
        <taxon>Bacillati</taxon>
        <taxon>Bacillota</taxon>
        <taxon>Bacilli</taxon>
        <taxon>Bacillales</taxon>
        <taxon>Paenibacillaceae</taxon>
        <taxon>Paenibacillus</taxon>
    </lineage>
</organism>
<protein>
    <submittedName>
        <fullName evidence="3">Uncharacterized protein</fullName>
    </submittedName>
</protein>